<evidence type="ECO:0000313" key="1">
    <source>
        <dbReference type="EMBL" id="KAH7981496.1"/>
    </source>
</evidence>
<dbReference type="Proteomes" id="UP000821865">
    <property type="component" value="Chromosome 1"/>
</dbReference>
<gene>
    <name evidence="1" type="ORF">HPB49_024789</name>
</gene>
<evidence type="ECO:0000313" key="2">
    <source>
        <dbReference type="Proteomes" id="UP000821865"/>
    </source>
</evidence>
<organism evidence="1 2">
    <name type="scientific">Dermacentor silvarum</name>
    <name type="common">Tick</name>
    <dbReference type="NCBI Taxonomy" id="543639"/>
    <lineage>
        <taxon>Eukaryota</taxon>
        <taxon>Metazoa</taxon>
        <taxon>Ecdysozoa</taxon>
        <taxon>Arthropoda</taxon>
        <taxon>Chelicerata</taxon>
        <taxon>Arachnida</taxon>
        <taxon>Acari</taxon>
        <taxon>Parasitiformes</taxon>
        <taxon>Ixodida</taxon>
        <taxon>Ixodoidea</taxon>
        <taxon>Ixodidae</taxon>
        <taxon>Rhipicephalinae</taxon>
        <taxon>Dermacentor</taxon>
    </lineage>
</organism>
<sequence>MSRDWSEVKRNQIAAFTLSTGVQTAEPVSTCPNDVVLSTITCPADPRYNDALEQVKTNLRVLLADHMTNGINVRQLQDFYTKRFGSRMNYAFLGYSTFEEFLIDMSDVMCAVRNSTGP</sequence>
<accession>A0ACB8E4H3</accession>
<protein>
    <submittedName>
        <fullName evidence="1">Uncharacterized protein</fullName>
    </submittedName>
</protein>
<comment type="caution">
    <text evidence="1">The sequence shown here is derived from an EMBL/GenBank/DDBJ whole genome shotgun (WGS) entry which is preliminary data.</text>
</comment>
<proteinExistence type="predicted"/>
<reference evidence="1" key="1">
    <citation type="submission" date="2020-05" db="EMBL/GenBank/DDBJ databases">
        <title>Large-scale comparative analyses of tick genomes elucidate their genetic diversity and vector capacities.</title>
        <authorList>
            <person name="Jia N."/>
            <person name="Wang J."/>
            <person name="Shi W."/>
            <person name="Du L."/>
            <person name="Sun Y."/>
            <person name="Zhan W."/>
            <person name="Jiang J."/>
            <person name="Wang Q."/>
            <person name="Zhang B."/>
            <person name="Ji P."/>
            <person name="Sakyi L.B."/>
            <person name="Cui X."/>
            <person name="Yuan T."/>
            <person name="Jiang B."/>
            <person name="Yang W."/>
            <person name="Lam T.T.-Y."/>
            <person name="Chang Q."/>
            <person name="Ding S."/>
            <person name="Wang X."/>
            <person name="Zhu J."/>
            <person name="Ruan X."/>
            <person name="Zhao L."/>
            <person name="Wei J."/>
            <person name="Que T."/>
            <person name="Du C."/>
            <person name="Cheng J."/>
            <person name="Dai P."/>
            <person name="Han X."/>
            <person name="Huang E."/>
            <person name="Gao Y."/>
            <person name="Liu J."/>
            <person name="Shao H."/>
            <person name="Ye R."/>
            <person name="Li L."/>
            <person name="Wei W."/>
            <person name="Wang X."/>
            <person name="Wang C."/>
            <person name="Yang T."/>
            <person name="Huo Q."/>
            <person name="Li W."/>
            <person name="Guo W."/>
            <person name="Chen H."/>
            <person name="Zhou L."/>
            <person name="Ni X."/>
            <person name="Tian J."/>
            <person name="Zhou Y."/>
            <person name="Sheng Y."/>
            <person name="Liu T."/>
            <person name="Pan Y."/>
            <person name="Xia L."/>
            <person name="Li J."/>
            <person name="Zhao F."/>
            <person name="Cao W."/>
        </authorList>
    </citation>
    <scope>NUCLEOTIDE SEQUENCE</scope>
    <source>
        <strain evidence="1">Dsil-2018</strain>
    </source>
</reference>
<name>A0ACB8E4H3_DERSI</name>
<dbReference type="EMBL" id="CM023470">
    <property type="protein sequence ID" value="KAH7981496.1"/>
    <property type="molecule type" value="Genomic_DNA"/>
</dbReference>
<keyword evidence="2" id="KW-1185">Reference proteome</keyword>